<reference evidence="4 5" key="3">
    <citation type="journal article" date="2011" name="Mol. Syst. Biol.">
        <title>Integrative genome-scale metabolic analysis of Vibrio vulnificus for drug targeting and discovery.</title>
        <authorList>
            <person name="Kim H.U."/>
            <person name="Kim S.Y."/>
            <person name="Jeong H."/>
            <person name="Kim T.Y."/>
            <person name="Kim J.J."/>
            <person name="Choy H.E."/>
            <person name="Yi K.Y."/>
            <person name="Rhee J.H."/>
            <person name="Lee S.Y."/>
        </authorList>
    </citation>
    <scope>NUCLEOTIDE SEQUENCE [LARGE SCALE GENOMIC DNA]</scope>
    <source>
        <strain evidence="4 5">CMCP6</strain>
    </source>
</reference>
<dbReference type="InterPro" id="IPR050832">
    <property type="entry name" value="Bact_Acetyltransf"/>
</dbReference>
<name>A0A3Q0KZ97_VIBVU</name>
<reference evidence="4 5" key="2">
    <citation type="journal article" date="2003" name="Infect. Immun.">
        <title>Characterization and pathogenic significance of Vibrio vulnificus antigens preferentially expressed in septicemic patients.</title>
        <authorList>
            <person name="Kim Y.R."/>
            <person name="Lee S.E."/>
            <person name="Kim C.M."/>
            <person name="Kim S.Y."/>
            <person name="Shin E.K."/>
            <person name="Shin D.H."/>
            <person name="Chung S.S."/>
            <person name="Choy H.E."/>
            <person name="Progulske-Fox A."/>
            <person name="Hillman J.D."/>
            <person name="Handfield M."/>
            <person name="Rhee J.H."/>
        </authorList>
    </citation>
    <scope>NUCLEOTIDE SEQUENCE [LARGE SCALE GENOMIC DNA]</scope>
    <source>
        <strain evidence="4 5">CMCP6</strain>
    </source>
</reference>
<dbReference type="AlphaFoldDB" id="A0A3Q0KZ97"/>
<proteinExistence type="predicted"/>
<dbReference type="PANTHER" id="PTHR43877">
    <property type="entry name" value="AMINOALKYLPHOSPHONATE N-ACETYLTRANSFERASE-RELATED-RELATED"/>
    <property type="match status" value="1"/>
</dbReference>
<dbReference type="Gene3D" id="3.40.630.30">
    <property type="match status" value="1"/>
</dbReference>
<dbReference type="CDD" id="cd04301">
    <property type="entry name" value="NAT_SF"/>
    <property type="match status" value="1"/>
</dbReference>
<keyword evidence="1" id="KW-0808">Transferase</keyword>
<dbReference type="SUPFAM" id="SSF55729">
    <property type="entry name" value="Acyl-CoA N-acyltransferases (Nat)"/>
    <property type="match status" value="1"/>
</dbReference>
<evidence type="ECO:0000313" key="5">
    <source>
        <dbReference type="Proteomes" id="UP000002275"/>
    </source>
</evidence>
<keyword evidence="2" id="KW-0012">Acyltransferase</keyword>
<dbReference type="EMBL" id="AE016796">
    <property type="protein sequence ID" value="AAO07840.1"/>
    <property type="molecule type" value="Genomic_DNA"/>
</dbReference>
<dbReference type="InterPro" id="IPR016181">
    <property type="entry name" value="Acyl_CoA_acyltransferase"/>
</dbReference>
<dbReference type="Pfam" id="PF00583">
    <property type="entry name" value="Acetyltransf_1"/>
    <property type="match status" value="1"/>
</dbReference>
<dbReference type="Proteomes" id="UP000002275">
    <property type="component" value="Chromosome II"/>
</dbReference>
<dbReference type="GO" id="GO:0016747">
    <property type="term" value="F:acyltransferase activity, transferring groups other than amino-acyl groups"/>
    <property type="evidence" value="ECO:0007669"/>
    <property type="project" value="InterPro"/>
</dbReference>
<sequence>METASVSIHYQLHPNSAQLLEAQAHLNTLPNAKRLMTPINLAHDYCVAVALDGEQVIAVATIKTLTQPTIGEIGHLYVLPEYQGRGIAKRLTQMRIDYAREQGLSLLYAVIKPENLASNQNLMKLGFEHFGRFSNLRNSGLCFDWYYLALSHELDTLAVMSSLTHPRQRLSH</sequence>
<feature type="domain" description="N-acetyltransferase" evidence="3">
    <location>
        <begin position="1"/>
        <end position="153"/>
    </location>
</feature>
<organism evidence="4 5">
    <name type="scientific">Vibrio vulnificus (strain CMCP6)</name>
    <dbReference type="NCBI Taxonomy" id="216895"/>
    <lineage>
        <taxon>Bacteria</taxon>
        <taxon>Pseudomonadati</taxon>
        <taxon>Pseudomonadota</taxon>
        <taxon>Gammaproteobacteria</taxon>
        <taxon>Vibrionales</taxon>
        <taxon>Vibrionaceae</taxon>
        <taxon>Vibrio</taxon>
    </lineage>
</organism>
<accession>A0A3Q0KZ97</accession>
<dbReference type="PROSITE" id="PS51186">
    <property type="entry name" value="GNAT"/>
    <property type="match status" value="1"/>
</dbReference>
<reference evidence="5" key="1">
    <citation type="submission" date="2002-12" db="EMBL/GenBank/DDBJ databases">
        <title>Complete genome sequence of Vibrio vulnificus CMCP6.</title>
        <authorList>
            <person name="Rhee J.H."/>
            <person name="Kim S.Y."/>
            <person name="Chung S.S."/>
            <person name="Kim J.J."/>
            <person name="Moon Y.H."/>
            <person name="Jeong H."/>
            <person name="Choy H.E."/>
        </authorList>
    </citation>
    <scope>NUCLEOTIDE SEQUENCE [LARGE SCALE GENOMIC DNA]</scope>
    <source>
        <strain evidence="5">CMCP6</strain>
    </source>
</reference>
<gene>
    <name evidence="4" type="ordered locus">VV2_0924</name>
</gene>
<protein>
    <submittedName>
        <fullName evidence="4">Histone acetyltransferase HPA2</fullName>
    </submittedName>
</protein>
<evidence type="ECO:0000313" key="4">
    <source>
        <dbReference type="EMBL" id="AAO07840.1"/>
    </source>
</evidence>
<evidence type="ECO:0000256" key="1">
    <source>
        <dbReference type="ARBA" id="ARBA00022679"/>
    </source>
</evidence>
<evidence type="ECO:0000259" key="3">
    <source>
        <dbReference type="PROSITE" id="PS51186"/>
    </source>
</evidence>
<dbReference type="KEGG" id="vvu:VV2_0924"/>
<dbReference type="InterPro" id="IPR000182">
    <property type="entry name" value="GNAT_dom"/>
</dbReference>
<evidence type="ECO:0000256" key="2">
    <source>
        <dbReference type="ARBA" id="ARBA00023315"/>
    </source>
</evidence>